<evidence type="ECO:0000256" key="6">
    <source>
        <dbReference type="ARBA" id="ARBA00022989"/>
    </source>
</evidence>
<keyword evidence="4" id="KW-1003">Cell membrane</keyword>
<protein>
    <submittedName>
        <fullName evidence="10">Manganese/zinc/iron transport system permease protein</fullName>
    </submittedName>
</protein>
<dbReference type="RefSeq" id="WP_184382106.1">
    <property type="nucleotide sequence ID" value="NZ_JACIDJ010000001.1"/>
</dbReference>
<feature type="transmembrane region" description="Helical" evidence="9">
    <location>
        <begin position="94"/>
        <end position="114"/>
    </location>
</feature>
<comment type="caution">
    <text evidence="10">The sequence shown here is derived from an EMBL/GenBank/DDBJ whole genome shotgun (WGS) entry which is preliminary data.</text>
</comment>
<evidence type="ECO:0000256" key="9">
    <source>
        <dbReference type="SAM" id="Phobius"/>
    </source>
</evidence>
<feature type="transmembrane region" description="Helical" evidence="9">
    <location>
        <begin position="6"/>
        <end position="29"/>
    </location>
</feature>
<keyword evidence="3 8" id="KW-0813">Transport</keyword>
<dbReference type="SUPFAM" id="SSF81345">
    <property type="entry name" value="ABC transporter involved in vitamin B12 uptake, BtuC"/>
    <property type="match status" value="1"/>
</dbReference>
<evidence type="ECO:0000256" key="4">
    <source>
        <dbReference type="ARBA" id="ARBA00022475"/>
    </source>
</evidence>
<organism evidence="10 11">
    <name type="scientific">Roseococcus suduntuyensis</name>
    <dbReference type="NCBI Taxonomy" id="455361"/>
    <lineage>
        <taxon>Bacteria</taxon>
        <taxon>Pseudomonadati</taxon>
        <taxon>Pseudomonadota</taxon>
        <taxon>Alphaproteobacteria</taxon>
        <taxon>Acetobacterales</taxon>
        <taxon>Roseomonadaceae</taxon>
        <taxon>Roseococcus</taxon>
    </lineage>
</organism>
<keyword evidence="7 9" id="KW-0472">Membrane</keyword>
<dbReference type="PRINTS" id="PR00173">
    <property type="entry name" value="EDTRNSPORT"/>
</dbReference>
<feature type="transmembrane region" description="Helical" evidence="9">
    <location>
        <begin position="252"/>
        <end position="273"/>
    </location>
</feature>
<dbReference type="InterPro" id="IPR001626">
    <property type="entry name" value="ABC_TroCD"/>
</dbReference>
<comment type="subcellular location">
    <subcellularLocation>
        <location evidence="1 8">Cell membrane</location>
        <topology evidence="1 8">Multi-pass membrane protein</topology>
    </subcellularLocation>
</comment>
<feature type="transmembrane region" description="Helical" evidence="9">
    <location>
        <begin position="144"/>
        <end position="165"/>
    </location>
</feature>
<evidence type="ECO:0000256" key="1">
    <source>
        <dbReference type="ARBA" id="ARBA00004651"/>
    </source>
</evidence>
<name>A0A840AAD4_9PROT</name>
<accession>A0A840AAD4</accession>
<evidence type="ECO:0000256" key="3">
    <source>
        <dbReference type="ARBA" id="ARBA00022448"/>
    </source>
</evidence>
<dbReference type="GO" id="GO:0055085">
    <property type="term" value="P:transmembrane transport"/>
    <property type="evidence" value="ECO:0007669"/>
    <property type="project" value="InterPro"/>
</dbReference>
<evidence type="ECO:0000313" key="10">
    <source>
        <dbReference type="EMBL" id="MBB3897170.1"/>
    </source>
</evidence>
<evidence type="ECO:0000256" key="8">
    <source>
        <dbReference type="RuleBase" id="RU003943"/>
    </source>
</evidence>
<dbReference type="PANTHER" id="PTHR30477">
    <property type="entry name" value="ABC-TRANSPORTER METAL-BINDING PROTEIN"/>
    <property type="match status" value="1"/>
</dbReference>
<feature type="transmembrane region" description="Helical" evidence="9">
    <location>
        <begin position="185"/>
        <end position="213"/>
    </location>
</feature>
<dbReference type="Proteomes" id="UP000553193">
    <property type="component" value="Unassembled WGS sequence"/>
</dbReference>
<evidence type="ECO:0000256" key="7">
    <source>
        <dbReference type="ARBA" id="ARBA00023136"/>
    </source>
</evidence>
<dbReference type="PANTHER" id="PTHR30477:SF3">
    <property type="entry name" value="METAL TRANSPORT SYSTEM MEMBRANE PROTEIN CT_069-RELATED"/>
    <property type="match status" value="1"/>
</dbReference>
<reference evidence="10 11" key="1">
    <citation type="submission" date="2020-08" db="EMBL/GenBank/DDBJ databases">
        <title>Genomic Encyclopedia of Type Strains, Phase IV (KMG-IV): sequencing the most valuable type-strain genomes for metagenomic binning, comparative biology and taxonomic classification.</title>
        <authorList>
            <person name="Goeker M."/>
        </authorList>
    </citation>
    <scope>NUCLEOTIDE SEQUENCE [LARGE SCALE GENOMIC DNA]</scope>
    <source>
        <strain evidence="10 11">DSM 19979</strain>
    </source>
</reference>
<dbReference type="AlphaFoldDB" id="A0A840AAD4"/>
<keyword evidence="6 9" id="KW-1133">Transmembrane helix</keyword>
<dbReference type="Gene3D" id="1.10.3470.10">
    <property type="entry name" value="ABC transporter involved in vitamin B12 uptake, BtuC"/>
    <property type="match status" value="1"/>
</dbReference>
<dbReference type="Pfam" id="PF00950">
    <property type="entry name" value="ABC-3"/>
    <property type="match status" value="1"/>
</dbReference>
<dbReference type="GO" id="GO:0010043">
    <property type="term" value="P:response to zinc ion"/>
    <property type="evidence" value="ECO:0007669"/>
    <property type="project" value="TreeGrafter"/>
</dbReference>
<dbReference type="GO" id="GO:0043190">
    <property type="term" value="C:ATP-binding cassette (ABC) transporter complex"/>
    <property type="evidence" value="ECO:0007669"/>
    <property type="project" value="InterPro"/>
</dbReference>
<sequence>MIGHNTLVVLLGCAALGVAAGVVGSFALLRGRALLADAIGHAALPGVVLAAMIVSLLGGESRALAPLLLGAALTGVLGLLALRRLTASGRIRPDAAIAVVLSSFYALGTVGLSIAQTLPGVAQAGLSSFILGQAATLTESDAILAGALALGCVAVAVALFQPLRALCFDEAFARAQGLPVRALDLTLLGLLLAVCVAGLPAVGLVLVVALLVVPAAAARLLAARLPGMLALAAVFGAVAGAGGALVSTRFASIPTGAAVVLGGLVLFAGALGVSRLRRA</sequence>
<dbReference type="InterPro" id="IPR037294">
    <property type="entry name" value="ABC_BtuC-like"/>
</dbReference>
<feature type="transmembrane region" description="Helical" evidence="9">
    <location>
        <begin position="38"/>
        <end position="57"/>
    </location>
</feature>
<gene>
    <name evidence="10" type="ORF">GGQ83_000596</name>
</gene>
<feature type="transmembrane region" description="Helical" evidence="9">
    <location>
        <begin position="225"/>
        <end position="246"/>
    </location>
</feature>
<comment type="similarity">
    <text evidence="2 8">Belongs to the ABC-3 integral membrane protein family.</text>
</comment>
<evidence type="ECO:0000256" key="2">
    <source>
        <dbReference type="ARBA" id="ARBA00008034"/>
    </source>
</evidence>
<dbReference type="EMBL" id="JACIDJ010000001">
    <property type="protein sequence ID" value="MBB3897170.1"/>
    <property type="molecule type" value="Genomic_DNA"/>
</dbReference>
<proteinExistence type="inferred from homology"/>
<keyword evidence="11" id="KW-1185">Reference proteome</keyword>
<evidence type="ECO:0000256" key="5">
    <source>
        <dbReference type="ARBA" id="ARBA00022692"/>
    </source>
</evidence>
<feature type="transmembrane region" description="Helical" evidence="9">
    <location>
        <begin position="63"/>
        <end position="82"/>
    </location>
</feature>
<evidence type="ECO:0000313" key="11">
    <source>
        <dbReference type="Proteomes" id="UP000553193"/>
    </source>
</evidence>
<keyword evidence="5 8" id="KW-0812">Transmembrane</keyword>